<proteinExistence type="predicted"/>
<dbReference type="AlphaFoldDB" id="A0A7Z9CHS3"/>
<reference evidence="1 2" key="1">
    <citation type="submission" date="2018-11" db="EMBL/GenBank/DDBJ databases">
        <authorList>
            <consortium name="Pathogen Informatics"/>
        </authorList>
    </citation>
    <scope>NUCLEOTIDE SEQUENCE [LARGE SCALE GENOMIC DNA]</scope>
    <source>
        <strain evidence="1 2">NCTC12929</strain>
    </source>
</reference>
<dbReference type="RefSeq" id="WP_125151691.1">
    <property type="nucleotide sequence ID" value="NZ_UYIV01000001.1"/>
</dbReference>
<organism evidence="1 2">
    <name type="scientific">Bergeyella zoohelcum</name>
    <dbReference type="NCBI Taxonomy" id="1015"/>
    <lineage>
        <taxon>Bacteria</taxon>
        <taxon>Pseudomonadati</taxon>
        <taxon>Bacteroidota</taxon>
        <taxon>Flavobacteriia</taxon>
        <taxon>Flavobacteriales</taxon>
        <taxon>Weeksellaceae</taxon>
        <taxon>Bergeyella</taxon>
    </lineage>
</organism>
<sequence>MEIKKAKVLMFDIEEFEIDLDNFASIICRLLPLVDVGESPFTGKLYKGFADIENNCWLVRTEA</sequence>
<protein>
    <submittedName>
        <fullName evidence="1">Uncharacterized protein</fullName>
    </submittedName>
</protein>
<dbReference type="Proteomes" id="UP000270205">
    <property type="component" value="Unassembled WGS sequence"/>
</dbReference>
<comment type="caution">
    <text evidence="1">The sequence shown here is derived from an EMBL/GenBank/DDBJ whole genome shotgun (WGS) entry which is preliminary data.</text>
</comment>
<dbReference type="EMBL" id="UYIV01000001">
    <property type="protein sequence ID" value="VDH05845.1"/>
    <property type="molecule type" value="Genomic_DNA"/>
</dbReference>
<name>A0A7Z9CHS3_9FLAO</name>
<evidence type="ECO:0000313" key="2">
    <source>
        <dbReference type="Proteomes" id="UP000270205"/>
    </source>
</evidence>
<evidence type="ECO:0000313" key="1">
    <source>
        <dbReference type="EMBL" id="VDH05845.1"/>
    </source>
</evidence>
<gene>
    <name evidence="1" type="ORF">NCTC12929_02006</name>
</gene>
<accession>A0A7Z9CHS3</accession>